<sequence>MGKPAARALIDKGAHLGLIQTGSPNVIIGGFPAARKTDGLLCKKHGQGIIVSGSSSVFINGLPLARLGDKTLCNKAAAPKDKAAAPKDKTAPPKYWGATLAKKARPDGTIHGDNYDARILGAYASMEDKNGSGKLDTTSIGFTLQDLVFGNMKSTSMLRGEIRTKLASTSASGTLYRDEKDVIIINSSATATGAQYGATGAIGQEGNIYASIGGDFTVATAEAKMVTEVYLGNKGRFGLVYESGSEAALAKAEAFTKTDLYGVFTSESKVGVPFGGVGASAGLTVLADSTDYSLNVKISGELALKLGLSADINMKFYAKKFAEKFTKFNVDMMMSAIDFFKNEDDKFKASGKNASGDGAIISGCTTVLVGG</sequence>
<reference evidence="1 2" key="1">
    <citation type="journal article" date="2018" name="Front. Microbiol.">
        <title>An Investigation of an Acute Gastroenteritis Outbreak: Cronobacter sakazakii, a Potential Cause of Food-Borne Illness.</title>
        <authorList>
            <person name="Yong W."/>
            <person name="Guo B."/>
            <person name="Shi X."/>
            <person name="Cheng T."/>
            <person name="Chen M."/>
            <person name="Jiang X."/>
            <person name="Ye Y."/>
            <person name="Wang J."/>
            <person name="Xie G."/>
            <person name="Ding J."/>
        </authorList>
    </citation>
    <scope>NUCLEOTIDE SEQUENCE [LARGE SCALE GENOMIC DNA]</scope>
    <source>
        <strain evidence="1 2">S1</strain>
    </source>
</reference>
<dbReference type="InterPro" id="IPR008727">
    <property type="entry name" value="PAAR_motif"/>
</dbReference>
<keyword evidence="1" id="KW-0969">Cilium</keyword>
<gene>
    <name evidence="1" type="ORF">C3E80_21010</name>
</gene>
<dbReference type="Gene3D" id="2.60.200.60">
    <property type="match status" value="1"/>
</dbReference>
<keyword evidence="1" id="KW-0966">Cell projection</keyword>
<dbReference type="Pfam" id="PF05488">
    <property type="entry name" value="PAAR_motif"/>
    <property type="match status" value="1"/>
</dbReference>
<evidence type="ECO:0000313" key="2">
    <source>
        <dbReference type="Proteomes" id="UP000285793"/>
    </source>
</evidence>
<evidence type="ECO:0000313" key="1">
    <source>
        <dbReference type="EMBL" id="ROW58514.1"/>
    </source>
</evidence>
<proteinExistence type="predicted"/>
<organism evidence="1 2">
    <name type="scientific">Cronobacter malonaticus</name>
    <dbReference type="NCBI Taxonomy" id="413503"/>
    <lineage>
        <taxon>Bacteria</taxon>
        <taxon>Pseudomonadati</taxon>
        <taxon>Pseudomonadota</taxon>
        <taxon>Gammaproteobacteria</taxon>
        <taxon>Enterobacterales</taxon>
        <taxon>Enterobacteriaceae</taxon>
        <taxon>Cronobacter</taxon>
    </lineage>
</organism>
<dbReference type="EMBL" id="PQJL01000039">
    <property type="protein sequence ID" value="ROW58514.1"/>
    <property type="molecule type" value="Genomic_DNA"/>
</dbReference>
<name>A0A423XQ63_9ENTR</name>
<dbReference type="CDD" id="cd14741">
    <property type="entry name" value="PAAR_5"/>
    <property type="match status" value="1"/>
</dbReference>
<accession>A0A423XQ63</accession>
<dbReference type="Proteomes" id="UP000285793">
    <property type="component" value="Unassembled WGS sequence"/>
</dbReference>
<dbReference type="AlphaFoldDB" id="A0A423XQ63"/>
<comment type="caution">
    <text evidence="1">The sequence shown here is derived from an EMBL/GenBank/DDBJ whole genome shotgun (WGS) entry which is preliminary data.</text>
</comment>
<protein>
    <submittedName>
        <fullName evidence="1">Flagellar biosynthesis protein FlgH</fullName>
    </submittedName>
</protein>
<keyword evidence="1" id="KW-0282">Flagellum</keyword>
<dbReference type="RefSeq" id="WP_123949118.1">
    <property type="nucleotide sequence ID" value="NZ_PQJL01000039.1"/>
</dbReference>